<keyword evidence="1" id="KW-0175">Coiled coil</keyword>
<organism evidence="3 4">
    <name type="scientific">Quisquiliibacterium transsilvanicum</name>
    <dbReference type="NCBI Taxonomy" id="1549638"/>
    <lineage>
        <taxon>Bacteria</taxon>
        <taxon>Pseudomonadati</taxon>
        <taxon>Pseudomonadota</taxon>
        <taxon>Betaproteobacteria</taxon>
        <taxon>Burkholderiales</taxon>
        <taxon>Burkholderiaceae</taxon>
        <taxon>Quisquiliibacterium</taxon>
    </lineage>
</organism>
<dbReference type="Proteomes" id="UP000532440">
    <property type="component" value="Unassembled WGS sequence"/>
</dbReference>
<proteinExistence type="predicted"/>
<sequence length="182" mass="19208">MVNTPEQFVEIQKSALEAFQAMALKSVEGFEKLADLNIQAFKASVAESSEHMKSALNIKDARSLGDLASTNLQPAADKFGAYARDVYQIGAETGTEIAKIFEKQIAEGNKQFGAAVEEMTRNAPAGSEGVVTLVKSAVSAANNAYDQVNKAAKQAVEMAEQNIANATKSVSVARPAAPKKAA</sequence>
<gene>
    <name evidence="3" type="ORF">HNQ70_002414</name>
</gene>
<comment type="caution">
    <text evidence="3">The sequence shown here is derived from an EMBL/GenBank/DDBJ whole genome shotgun (WGS) entry which is preliminary data.</text>
</comment>
<evidence type="ECO:0000313" key="4">
    <source>
        <dbReference type="Proteomes" id="UP000532440"/>
    </source>
</evidence>
<dbReference type="Pfam" id="PF09361">
    <property type="entry name" value="Phasin_2"/>
    <property type="match status" value="1"/>
</dbReference>
<reference evidence="3 4" key="1">
    <citation type="submission" date="2020-08" db="EMBL/GenBank/DDBJ databases">
        <title>Genomic Encyclopedia of Type Strains, Phase IV (KMG-IV): sequencing the most valuable type-strain genomes for metagenomic binning, comparative biology and taxonomic classification.</title>
        <authorList>
            <person name="Goeker M."/>
        </authorList>
    </citation>
    <scope>NUCLEOTIDE SEQUENCE [LARGE SCALE GENOMIC DNA]</scope>
    <source>
        <strain evidence="3 4">DSM 29781</strain>
    </source>
</reference>
<dbReference type="InterPro" id="IPR010127">
    <property type="entry name" value="Phasin_subfam-1"/>
</dbReference>
<dbReference type="NCBIfam" id="TIGR01841">
    <property type="entry name" value="phasin"/>
    <property type="match status" value="1"/>
</dbReference>
<evidence type="ECO:0000313" key="3">
    <source>
        <dbReference type="EMBL" id="MBB5272400.1"/>
    </source>
</evidence>
<keyword evidence="4" id="KW-1185">Reference proteome</keyword>
<feature type="coiled-coil region" evidence="1">
    <location>
        <begin position="142"/>
        <end position="169"/>
    </location>
</feature>
<protein>
    <submittedName>
        <fullName evidence="3">Phasin family protein</fullName>
    </submittedName>
</protein>
<dbReference type="RefSeq" id="WP_183967779.1">
    <property type="nucleotide sequence ID" value="NZ_BAABEW010000025.1"/>
</dbReference>
<dbReference type="InterPro" id="IPR018968">
    <property type="entry name" value="Phasin"/>
</dbReference>
<evidence type="ECO:0000259" key="2">
    <source>
        <dbReference type="Pfam" id="PF09361"/>
    </source>
</evidence>
<accession>A0A7W8HJP2</accession>
<dbReference type="EMBL" id="JACHGB010000004">
    <property type="protein sequence ID" value="MBB5272400.1"/>
    <property type="molecule type" value="Genomic_DNA"/>
</dbReference>
<name>A0A7W8HJP2_9BURK</name>
<feature type="domain" description="Phasin" evidence="2">
    <location>
        <begin position="6"/>
        <end position="105"/>
    </location>
</feature>
<evidence type="ECO:0000256" key="1">
    <source>
        <dbReference type="SAM" id="Coils"/>
    </source>
</evidence>
<dbReference type="AlphaFoldDB" id="A0A7W8HJP2"/>